<evidence type="ECO:0000313" key="2">
    <source>
        <dbReference type="Proteomes" id="UP000199666"/>
    </source>
</evidence>
<evidence type="ECO:0000313" key="1">
    <source>
        <dbReference type="EMBL" id="SFG94918.1"/>
    </source>
</evidence>
<reference evidence="1 2" key="1">
    <citation type="submission" date="2016-10" db="EMBL/GenBank/DDBJ databases">
        <authorList>
            <person name="de Groot N.N."/>
        </authorList>
    </citation>
    <scope>NUCLEOTIDE SEQUENCE [LARGE SCALE GENOMIC DNA]</scope>
    <source>
        <strain evidence="1 2">DSM 18684</strain>
    </source>
</reference>
<keyword evidence="2" id="KW-1185">Reference proteome</keyword>
<accession>A0A1I2W0E3</accession>
<sequence>MTRKKITFVRDFQSMTSKKIKFFLLLTLLSFCTKASSILIYMDETQKNHLKAYGIAYWSITQQAEVNWLLNYRGGSFLIKYMKTVEDECKIRGVSYEIIADGKVNGILNEINNPDVNMEMVKLEKTPKIAVYSPKSKLPWDDAVTLVLTYAEIPYDIIYDDEILKDKLSVYDWLHLHHEDFTGQYGRFWSSFRNATWYQEDVKYQEAAAKRNGFQKVSQMKLSVAKRIKEFCSGGGFLFAMCSGTDSFDIALAAEGLDICESMFDGDGTDQDAQSKLNYNAAVAFKDFKLEMNAEKYEFSDIDATQSRNFNEGNDFFTLFDFSAKWDLVPTMLTQNHDKVIKGFMGQTTAFKKSLIKPSVTVLGENKGGAEVRYLHGEIGKGQFSFYGGHDPEDYQHQVSDPPTDLSLHPNSPGYRLILNNVLFPAAKKKPQKT</sequence>
<name>A0A1I2W0E3_9SPHI</name>
<gene>
    <name evidence="1" type="ORF">SAMN04489864_103390</name>
</gene>
<dbReference type="Proteomes" id="UP000199666">
    <property type="component" value="Unassembled WGS sequence"/>
</dbReference>
<dbReference type="AlphaFoldDB" id="A0A1I2W0E3"/>
<organism evidence="1 2">
    <name type="scientific">Pedobacter insulae</name>
    <dbReference type="NCBI Taxonomy" id="414048"/>
    <lineage>
        <taxon>Bacteria</taxon>
        <taxon>Pseudomonadati</taxon>
        <taxon>Bacteroidota</taxon>
        <taxon>Sphingobacteriia</taxon>
        <taxon>Sphingobacteriales</taxon>
        <taxon>Sphingobacteriaceae</taxon>
        <taxon>Pedobacter</taxon>
    </lineage>
</organism>
<evidence type="ECO:0008006" key="3">
    <source>
        <dbReference type="Google" id="ProtNLM"/>
    </source>
</evidence>
<proteinExistence type="predicted"/>
<protein>
    <recommendedName>
        <fullName evidence="3">Asparagine synthetase B</fullName>
    </recommendedName>
</protein>
<dbReference type="EMBL" id="FOPP01000003">
    <property type="protein sequence ID" value="SFG94918.1"/>
    <property type="molecule type" value="Genomic_DNA"/>
</dbReference>
<dbReference type="STRING" id="414048.SAMN04489864_103390"/>